<feature type="compositionally biased region" description="Basic residues" evidence="1">
    <location>
        <begin position="25"/>
        <end position="36"/>
    </location>
</feature>
<comment type="caution">
    <text evidence="2">The sequence shown here is derived from an EMBL/GenBank/DDBJ whole genome shotgun (WGS) entry which is preliminary data.</text>
</comment>
<keyword evidence="3" id="KW-1185">Reference proteome</keyword>
<name>A0A7Y6TYG6_9BURK</name>
<feature type="region of interest" description="Disordered" evidence="1">
    <location>
        <begin position="17"/>
        <end position="36"/>
    </location>
</feature>
<dbReference type="AlphaFoldDB" id="A0A7Y6TYG6"/>
<evidence type="ECO:0000256" key="1">
    <source>
        <dbReference type="SAM" id="MobiDB-lite"/>
    </source>
</evidence>
<accession>A0A7Y6TYG6</accession>
<dbReference type="Proteomes" id="UP000529637">
    <property type="component" value="Unassembled WGS sequence"/>
</dbReference>
<dbReference type="EMBL" id="JABWMJ010000011">
    <property type="protein sequence ID" value="NUZ08087.1"/>
    <property type="molecule type" value="Genomic_DNA"/>
</dbReference>
<reference evidence="2 3" key="1">
    <citation type="submission" date="2020-06" db="EMBL/GenBank/DDBJ databases">
        <title>Schlegella sp. ID0723 isolated from air conditioner.</title>
        <authorList>
            <person name="Kim D.Y."/>
            <person name="Kim D.-U."/>
        </authorList>
    </citation>
    <scope>NUCLEOTIDE SEQUENCE [LARGE SCALE GENOMIC DNA]</scope>
    <source>
        <strain evidence="2 3">ID0723</strain>
    </source>
</reference>
<organism evidence="2 3">
    <name type="scientific">Piscinibacter koreensis</name>
    <dbReference type="NCBI Taxonomy" id="2742824"/>
    <lineage>
        <taxon>Bacteria</taxon>
        <taxon>Pseudomonadati</taxon>
        <taxon>Pseudomonadota</taxon>
        <taxon>Betaproteobacteria</taxon>
        <taxon>Burkholderiales</taxon>
        <taxon>Sphaerotilaceae</taxon>
        <taxon>Piscinibacter</taxon>
    </lineage>
</organism>
<evidence type="ECO:0000313" key="3">
    <source>
        <dbReference type="Proteomes" id="UP000529637"/>
    </source>
</evidence>
<sequence length="36" mass="3754">MSVAVIVAVGVNTDGQREVLGTRSAPRRRSRSGPSS</sequence>
<evidence type="ECO:0000313" key="2">
    <source>
        <dbReference type="EMBL" id="NUZ08087.1"/>
    </source>
</evidence>
<protein>
    <submittedName>
        <fullName evidence="2">Transposase</fullName>
    </submittedName>
</protein>
<gene>
    <name evidence="2" type="ORF">HQN59_20195</name>
</gene>
<proteinExistence type="predicted"/>